<dbReference type="Proteomes" id="UP000317158">
    <property type="component" value="Unassembled WGS sequence"/>
</dbReference>
<evidence type="ECO:0000313" key="1">
    <source>
        <dbReference type="EMBL" id="RZN64097.1"/>
    </source>
</evidence>
<dbReference type="EMBL" id="RXIF01000010">
    <property type="protein sequence ID" value="RZN64097.1"/>
    <property type="molecule type" value="Genomic_DNA"/>
</dbReference>
<gene>
    <name evidence="1" type="ORF">EF806_05620</name>
</gene>
<dbReference type="AlphaFoldDB" id="A0A520KRQ7"/>
<sequence>MNIGIFFHGSKIFDKGLAKDLIKFSASLGRLEALVNGPMGSTACFDNFLEDIVHVENLRSSLCISKLAKKNDLVIIATYSKNPNSGLAYCWHVINRADIPSTLSLIQIEFSSSLLIPWFINHDKKDIDNVIKELVTNFSLIIKDPPEFGKVLWKVGEETFRKVLAVEPGDFVLINGINVGRAISDDVIIVEKGGKIVEIKNLSPKKESLEKLSNMRIELDKIKIDTTKSLRDYDMYYHPRVLDQKDLNQMGIGFLDHAGYDIYSIIRNCKGLISVGDDTTSVVSDIAYRFKIPVIGIIDQDRDKLLNNVHVHEESEVFIVKKDDDAGKIVFNELFNESRLINVPFDNIKERISELLKCKGLLIKRLPMRDFYTFME</sequence>
<proteinExistence type="predicted"/>
<accession>A0A520KRQ7</accession>
<reference evidence="1 2" key="1">
    <citation type="journal article" date="2019" name="Nat. Microbiol.">
        <title>Wide diversity of methane and short-chain alkane metabolisms in uncultured archaea.</title>
        <authorList>
            <person name="Borrel G."/>
            <person name="Adam P.S."/>
            <person name="McKay L.J."/>
            <person name="Chen L.X."/>
            <person name="Sierra-Garcia I.N."/>
            <person name="Sieber C.M."/>
            <person name="Letourneur Q."/>
            <person name="Ghozlane A."/>
            <person name="Andersen G.L."/>
            <person name="Li W.J."/>
            <person name="Hallam S.J."/>
            <person name="Muyzer G."/>
            <person name="de Oliveira V.M."/>
            <person name="Inskeep W.P."/>
            <person name="Banfield J.F."/>
            <person name="Gribaldo S."/>
        </authorList>
    </citation>
    <scope>NUCLEOTIDE SEQUENCE [LARGE SCALE GENOMIC DNA]</scope>
    <source>
        <strain evidence="1">NM1a</strain>
    </source>
</reference>
<organism evidence="1 2">
    <name type="scientific">Methanoliparum thermophilum</name>
    <dbReference type="NCBI Taxonomy" id="2491083"/>
    <lineage>
        <taxon>Archaea</taxon>
        <taxon>Methanobacteriati</taxon>
        <taxon>Methanobacteriota</taxon>
        <taxon>Candidatus Methanoliparia</taxon>
        <taxon>Candidatus Methanoliparales</taxon>
        <taxon>Candidatus Methanoliparaceae</taxon>
        <taxon>Candidatus Methanoliparum</taxon>
    </lineage>
</organism>
<dbReference type="Pfam" id="PF09890">
    <property type="entry name" value="DUF2117"/>
    <property type="match status" value="1"/>
</dbReference>
<evidence type="ECO:0000313" key="2">
    <source>
        <dbReference type="Proteomes" id="UP000317158"/>
    </source>
</evidence>
<protein>
    <submittedName>
        <fullName evidence="1">DUF2117 domain-containing protein</fullName>
    </submittedName>
</protein>
<dbReference type="InterPro" id="IPR012032">
    <property type="entry name" value="UCP006598"/>
</dbReference>
<comment type="caution">
    <text evidence="1">The sequence shown here is derived from an EMBL/GenBank/DDBJ whole genome shotgun (WGS) entry which is preliminary data.</text>
</comment>
<name>A0A520KRQ7_METT2</name>